<dbReference type="GO" id="GO:0005737">
    <property type="term" value="C:cytoplasm"/>
    <property type="evidence" value="ECO:0007669"/>
    <property type="project" value="InterPro"/>
</dbReference>
<dbReference type="SUPFAM" id="SSF53474">
    <property type="entry name" value="alpha/beta-Hydrolases"/>
    <property type="match status" value="1"/>
</dbReference>
<dbReference type="EMBL" id="FNAK01000005">
    <property type="protein sequence ID" value="SDE25736.1"/>
    <property type="molecule type" value="Genomic_DNA"/>
</dbReference>
<dbReference type="GO" id="GO:0004177">
    <property type="term" value="F:aminopeptidase activity"/>
    <property type="evidence" value="ECO:0007669"/>
    <property type="project" value="UniProtKB-EC"/>
</dbReference>
<evidence type="ECO:0000256" key="1">
    <source>
        <dbReference type="ARBA" id="ARBA00021843"/>
    </source>
</evidence>
<evidence type="ECO:0000313" key="5">
    <source>
        <dbReference type="EMBL" id="SDE25736.1"/>
    </source>
</evidence>
<evidence type="ECO:0000259" key="3">
    <source>
        <dbReference type="Pfam" id="PF00561"/>
    </source>
</evidence>
<dbReference type="PANTHER" id="PTHR43722">
    <property type="entry name" value="PROLINE IMINOPEPTIDASE"/>
    <property type="match status" value="1"/>
</dbReference>
<dbReference type="GO" id="GO:0006508">
    <property type="term" value="P:proteolysis"/>
    <property type="evidence" value="ECO:0007669"/>
    <property type="project" value="InterPro"/>
</dbReference>
<sequence>MKSRLFASVMLAGLFSSAAMAQIKGEKAIQFEARGADPVAAFEGELMVPENRSNADSRMIPIRYVRFPATGEKKGPPIIYLAGGPGGSGIATAKYRRFAMFMALRAYGDVIALDQRGTGASNILPGCNSDQHVPTDHAVSDAAYVAMHRAALEECVAFWKAEGVDIKGYNTLENVHDVDALRAHLGADKMVLWGTSYGSHMALAALKEFEGRIDRVVLSSAEGLNQTIKLPARTDAYFDRLQAAVDSQPTAKAAYGDIKALIRRVHDKLENAPVPLKVKMRDGAVADMMFTRRDMQMVASGMVSDPSWGASRLLMLYLALDNGITAPLEEGLGRFIDPREPISMSPMSVLMDIASGMTGGKKALVAEQAKTAFLKDYLNFSYHYDGMFPELDLGDDFRAKPVSDVPVLLFSGTLDGRTYLEGQAEAVAGLSNLTHITVVNAGHNLYMSTPDVQAAINRFMEGEPPASDTITTDLPDFTPKM</sequence>
<dbReference type="InterPro" id="IPR000073">
    <property type="entry name" value="AB_hydrolase_1"/>
</dbReference>
<dbReference type="InterPro" id="IPR029058">
    <property type="entry name" value="AB_hydrolase_fold"/>
</dbReference>
<reference evidence="5 6" key="1">
    <citation type="submission" date="2016-10" db="EMBL/GenBank/DDBJ databases">
        <authorList>
            <person name="de Groot N.N."/>
        </authorList>
    </citation>
    <scope>NUCLEOTIDE SEQUENCE [LARGE SCALE GENOMIC DNA]</scope>
    <source>
        <strain evidence="5 6">CGMCC 1.9109</strain>
    </source>
</reference>
<evidence type="ECO:0000256" key="2">
    <source>
        <dbReference type="SAM" id="SignalP"/>
    </source>
</evidence>
<dbReference type="STRING" id="637679.GCA_001550055_03657"/>
<evidence type="ECO:0000313" key="6">
    <source>
        <dbReference type="Proteomes" id="UP000183685"/>
    </source>
</evidence>
<name>A0A1G7BH22_9PROT</name>
<dbReference type="Gene3D" id="3.40.50.1820">
    <property type="entry name" value="alpha/beta hydrolase"/>
    <property type="match status" value="1"/>
</dbReference>
<keyword evidence="6" id="KW-1185">Reference proteome</keyword>
<feature type="domain" description="AB hydrolase-1" evidence="3">
    <location>
        <begin position="76"/>
        <end position="267"/>
    </location>
</feature>
<keyword evidence="2" id="KW-0732">Signal</keyword>
<accession>A0A1G7BH22</accession>
<dbReference type="RefSeq" id="WP_082714713.1">
    <property type="nucleotide sequence ID" value="NZ_FNAK01000005.1"/>
</dbReference>
<dbReference type="AlphaFoldDB" id="A0A1G7BH22"/>
<evidence type="ECO:0000259" key="4">
    <source>
        <dbReference type="Pfam" id="PF08386"/>
    </source>
</evidence>
<dbReference type="InterPro" id="IPR005944">
    <property type="entry name" value="Pro_iminopeptidase"/>
</dbReference>
<dbReference type="InterPro" id="IPR013595">
    <property type="entry name" value="Pept_S33_TAP-like_C"/>
</dbReference>
<dbReference type="Pfam" id="PF08386">
    <property type="entry name" value="Abhydrolase_4"/>
    <property type="match status" value="1"/>
</dbReference>
<proteinExistence type="predicted"/>
<organism evidence="5 6">
    <name type="scientific">Kordiimonas lacus</name>
    <dbReference type="NCBI Taxonomy" id="637679"/>
    <lineage>
        <taxon>Bacteria</taxon>
        <taxon>Pseudomonadati</taxon>
        <taxon>Pseudomonadota</taxon>
        <taxon>Alphaproteobacteria</taxon>
        <taxon>Kordiimonadales</taxon>
        <taxon>Kordiimonadaceae</taxon>
        <taxon>Kordiimonas</taxon>
    </lineage>
</organism>
<protein>
    <recommendedName>
        <fullName evidence="1">Proline iminopeptidase</fullName>
    </recommendedName>
</protein>
<dbReference type="Proteomes" id="UP000183685">
    <property type="component" value="Unassembled WGS sequence"/>
</dbReference>
<feature type="domain" description="Peptidase S33 tripeptidyl aminopeptidase-like C-terminal" evidence="4">
    <location>
        <begin position="402"/>
        <end position="469"/>
    </location>
</feature>
<gene>
    <name evidence="5" type="ORF">SAMN04488071_2492</name>
</gene>
<feature type="chain" id="PRO_5010343197" description="Proline iminopeptidase" evidence="2">
    <location>
        <begin position="22"/>
        <end position="481"/>
    </location>
</feature>
<dbReference type="Pfam" id="PF00561">
    <property type="entry name" value="Abhydrolase_1"/>
    <property type="match status" value="1"/>
</dbReference>
<feature type="signal peptide" evidence="2">
    <location>
        <begin position="1"/>
        <end position="21"/>
    </location>
</feature>
<dbReference type="PANTHER" id="PTHR43722:SF1">
    <property type="entry name" value="PROLINE IMINOPEPTIDASE"/>
    <property type="match status" value="1"/>
</dbReference>